<evidence type="ECO:0000313" key="2">
    <source>
        <dbReference type="Proteomes" id="UP000552615"/>
    </source>
</evidence>
<comment type="caution">
    <text evidence="1">The sequence shown here is derived from an EMBL/GenBank/DDBJ whole genome shotgun (WGS) entry which is preliminary data.</text>
</comment>
<gene>
    <name evidence="1" type="ORF">HHL20_19410</name>
</gene>
<organism evidence="1 2">
    <name type="scientific">Chryseobacterium cheonjiense</name>
    <dbReference type="NCBI Taxonomy" id="2728845"/>
    <lineage>
        <taxon>Bacteria</taxon>
        <taxon>Pseudomonadati</taxon>
        <taxon>Bacteroidota</taxon>
        <taxon>Flavobacteriia</taxon>
        <taxon>Flavobacteriales</taxon>
        <taxon>Weeksellaceae</taxon>
        <taxon>Chryseobacterium group</taxon>
        <taxon>Chryseobacterium</taxon>
    </lineage>
</organism>
<accession>A0A7Y0AA43</accession>
<proteinExistence type="predicted"/>
<sequence>MNKIYSGAIFLCSVLGISAQEVVWQKDIPSSTQEFLSQITPTIDQQYLISGSSIVPSKDSGNGQNRGYDLRLMKLNQQGETVWEKYFS</sequence>
<reference evidence="1 2" key="1">
    <citation type="submission" date="2020-04" db="EMBL/GenBank/DDBJ databases">
        <title>Chryseobacterium sp. RJ-7-14 sp. nov., isolated from Jeju soil.</title>
        <authorList>
            <person name="Dahal R.H."/>
            <person name="Chaudhary D.K."/>
        </authorList>
    </citation>
    <scope>NUCLEOTIDE SEQUENCE [LARGE SCALE GENOMIC DNA]</scope>
    <source>
        <strain evidence="1 2">RJ-7-14</strain>
    </source>
</reference>
<feature type="non-terminal residue" evidence="1">
    <location>
        <position position="88"/>
    </location>
</feature>
<dbReference type="Proteomes" id="UP000552615">
    <property type="component" value="Unassembled WGS sequence"/>
</dbReference>
<evidence type="ECO:0000313" key="1">
    <source>
        <dbReference type="EMBL" id="NML59496.1"/>
    </source>
</evidence>
<dbReference type="EMBL" id="JABBGF010000005">
    <property type="protein sequence ID" value="NML59496.1"/>
    <property type="molecule type" value="Genomic_DNA"/>
</dbReference>
<name>A0A7Y0AA43_9FLAO</name>
<protein>
    <submittedName>
        <fullName evidence="1">T9SS C-terminal target domain-containing protein</fullName>
    </submittedName>
</protein>
<dbReference type="AlphaFoldDB" id="A0A7Y0AA43"/>
<keyword evidence="2" id="KW-1185">Reference proteome</keyword>